<evidence type="ECO:0000313" key="2">
    <source>
        <dbReference type="Proteomes" id="UP000811609"/>
    </source>
</evidence>
<accession>A0A8T1QNG2</accession>
<gene>
    <name evidence="1" type="ORF">CIPAW_05G241800</name>
</gene>
<dbReference type="GO" id="GO:0000309">
    <property type="term" value="F:nicotinamide-nucleotide adenylyltransferase activity"/>
    <property type="evidence" value="ECO:0007669"/>
    <property type="project" value="TreeGrafter"/>
</dbReference>
<proteinExistence type="predicted"/>
<dbReference type="AlphaFoldDB" id="A0A8T1QNG2"/>
<comment type="caution">
    <text evidence="1">The sequence shown here is derived from an EMBL/GenBank/DDBJ whole genome shotgun (WGS) entry which is preliminary data.</text>
</comment>
<sequence>MLEILLGCKNTGCTFLVGGRNVDGTFKVLEDLDIPEELRDMFISIPDQRFRMDISSTEIRKSLGI</sequence>
<name>A0A8T1QNG2_CARIL</name>
<keyword evidence="2" id="KW-1185">Reference proteome</keyword>
<evidence type="ECO:0000313" key="1">
    <source>
        <dbReference type="EMBL" id="KAG6655801.1"/>
    </source>
</evidence>
<dbReference type="PANTHER" id="PTHR31285:SF0">
    <property type="entry name" value="NICOTINAMIDE MONONUCLEOTIDE ADENYLYLTRANSFERASE"/>
    <property type="match status" value="1"/>
</dbReference>
<dbReference type="EMBL" id="CM031813">
    <property type="protein sequence ID" value="KAG6655801.1"/>
    <property type="molecule type" value="Genomic_DNA"/>
</dbReference>
<dbReference type="Proteomes" id="UP000811609">
    <property type="component" value="Chromosome 5"/>
</dbReference>
<protein>
    <submittedName>
        <fullName evidence="1">Uncharacterized protein</fullName>
    </submittedName>
</protein>
<organism evidence="1 2">
    <name type="scientific">Carya illinoinensis</name>
    <name type="common">Pecan</name>
    <dbReference type="NCBI Taxonomy" id="32201"/>
    <lineage>
        <taxon>Eukaryota</taxon>
        <taxon>Viridiplantae</taxon>
        <taxon>Streptophyta</taxon>
        <taxon>Embryophyta</taxon>
        <taxon>Tracheophyta</taxon>
        <taxon>Spermatophyta</taxon>
        <taxon>Magnoliopsida</taxon>
        <taxon>eudicotyledons</taxon>
        <taxon>Gunneridae</taxon>
        <taxon>Pentapetalae</taxon>
        <taxon>rosids</taxon>
        <taxon>fabids</taxon>
        <taxon>Fagales</taxon>
        <taxon>Juglandaceae</taxon>
        <taxon>Carya</taxon>
    </lineage>
</organism>
<reference evidence="1" key="1">
    <citation type="submission" date="2020-12" db="EMBL/GenBank/DDBJ databases">
        <title>WGS assembly of Carya illinoinensis cv. Pawnee.</title>
        <authorList>
            <person name="Platts A."/>
            <person name="Shu S."/>
            <person name="Wright S."/>
            <person name="Barry K."/>
            <person name="Edger P."/>
            <person name="Pires J.C."/>
            <person name="Schmutz J."/>
        </authorList>
    </citation>
    <scope>NUCLEOTIDE SEQUENCE</scope>
    <source>
        <tissue evidence="1">Leaf</tissue>
    </source>
</reference>
<dbReference type="GO" id="GO:0005737">
    <property type="term" value="C:cytoplasm"/>
    <property type="evidence" value="ECO:0007669"/>
    <property type="project" value="TreeGrafter"/>
</dbReference>
<dbReference type="PANTHER" id="PTHR31285">
    <property type="entry name" value="NICOTINAMIDE MONONUCLEOTIDE ADENYLYLTRANSFERASE"/>
    <property type="match status" value="1"/>
</dbReference>
<dbReference type="GO" id="GO:0016887">
    <property type="term" value="F:ATP hydrolysis activity"/>
    <property type="evidence" value="ECO:0007669"/>
    <property type="project" value="TreeGrafter"/>
</dbReference>
<dbReference type="GO" id="GO:0005634">
    <property type="term" value="C:nucleus"/>
    <property type="evidence" value="ECO:0007669"/>
    <property type="project" value="TreeGrafter"/>
</dbReference>